<keyword evidence="1" id="KW-0472">Membrane</keyword>
<dbReference type="EMBL" id="HBUF01581604">
    <property type="protein sequence ID" value="CAG6770368.1"/>
    <property type="molecule type" value="Transcribed_RNA"/>
</dbReference>
<keyword evidence="1" id="KW-1133">Transmembrane helix</keyword>
<reference evidence="2" key="1">
    <citation type="submission" date="2021-05" db="EMBL/GenBank/DDBJ databases">
        <authorList>
            <person name="Alioto T."/>
            <person name="Alioto T."/>
            <person name="Gomez Garrido J."/>
        </authorList>
    </citation>
    <scope>NUCLEOTIDE SEQUENCE</scope>
</reference>
<evidence type="ECO:0000313" key="2">
    <source>
        <dbReference type="EMBL" id="CAG6770368.1"/>
    </source>
</evidence>
<keyword evidence="1" id="KW-0812">Transmembrane</keyword>
<feature type="transmembrane region" description="Helical" evidence="1">
    <location>
        <begin position="124"/>
        <end position="145"/>
    </location>
</feature>
<name>A0A8D9EXU4_9HEMI</name>
<evidence type="ECO:0000256" key="1">
    <source>
        <dbReference type="SAM" id="Phobius"/>
    </source>
</evidence>
<protein>
    <submittedName>
        <fullName evidence="2">Uncharacterized protein</fullName>
    </submittedName>
</protein>
<dbReference type="AlphaFoldDB" id="A0A8D9EXU4"/>
<accession>A0A8D9EXU4</accession>
<sequence length="150" mass="17793">MYHFFSLLIFTQHFLFHRTLFLHDKQFLIQTSQLLLFQTFLFGEQTCQLERPICVVFNPTIIFRCNFVCSDIICVFIIYFFSPSTFNISLFITVFLTSNHLFIYKTFSFVNSYISIDISNVPAGIIHFFYQVYFIAKIGFIFNIIGKAFM</sequence>
<organism evidence="2">
    <name type="scientific">Cacopsylla melanoneura</name>
    <dbReference type="NCBI Taxonomy" id="428564"/>
    <lineage>
        <taxon>Eukaryota</taxon>
        <taxon>Metazoa</taxon>
        <taxon>Ecdysozoa</taxon>
        <taxon>Arthropoda</taxon>
        <taxon>Hexapoda</taxon>
        <taxon>Insecta</taxon>
        <taxon>Pterygota</taxon>
        <taxon>Neoptera</taxon>
        <taxon>Paraneoptera</taxon>
        <taxon>Hemiptera</taxon>
        <taxon>Sternorrhyncha</taxon>
        <taxon>Psylloidea</taxon>
        <taxon>Psyllidae</taxon>
        <taxon>Psyllinae</taxon>
        <taxon>Cacopsylla</taxon>
    </lineage>
</organism>
<proteinExistence type="predicted"/>